<gene>
    <name evidence="2" type="ORF">PoB_000998900</name>
</gene>
<proteinExistence type="predicted"/>
<evidence type="ECO:0000313" key="2">
    <source>
        <dbReference type="EMBL" id="GFN83483.1"/>
    </source>
</evidence>
<feature type="region of interest" description="Disordered" evidence="1">
    <location>
        <begin position="1"/>
        <end position="22"/>
    </location>
</feature>
<reference evidence="2 3" key="1">
    <citation type="journal article" date="2021" name="Elife">
        <title>Chloroplast acquisition without the gene transfer in kleptoplastic sea slugs, Plakobranchus ocellatus.</title>
        <authorList>
            <person name="Maeda T."/>
            <person name="Takahashi S."/>
            <person name="Yoshida T."/>
            <person name="Shimamura S."/>
            <person name="Takaki Y."/>
            <person name="Nagai Y."/>
            <person name="Toyoda A."/>
            <person name="Suzuki Y."/>
            <person name="Arimoto A."/>
            <person name="Ishii H."/>
            <person name="Satoh N."/>
            <person name="Nishiyama T."/>
            <person name="Hasebe M."/>
            <person name="Maruyama T."/>
            <person name="Minagawa J."/>
            <person name="Obokata J."/>
            <person name="Shigenobu S."/>
        </authorList>
    </citation>
    <scope>NUCLEOTIDE SEQUENCE [LARGE SCALE GENOMIC DNA]</scope>
</reference>
<organism evidence="2 3">
    <name type="scientific">Plakobranchus ocellatus</name>
    <dbReference type="NCBI Taxonomy" id="259542"/>
    <lineage>
        <taxon>Eukaryota</taxon>
        <taxon>Metazoa</taxon>
        <taxon>Spiralia</taxon>
        <taxon>Lophotrochozoa</taxon>
        <taxon>Mollusca</taxon>
        <taxon>Gastropoda</taxon>
        <taxon>Heterobranchia</taxon>
        <taxon>Euthyneura</taxon>
        <taxon>Panpulmonata</taxon>
        <taxon>Sacoglossa</taxon>
        <taxon>Placobranchoidea</taxon>
        <taxon>Plakobranchidae</taxon>
        <taxon>Plakobranchus</taxon>
    </lineage>
</organism>
<comment type="caution">
    <text evidence="2">The sequence shown here is derived from an EMBL/GenBank/DDBJ whole genome shotgun (WGS) entry which is preliminary data.</text>
</comment>
<evidence type="ECO:0000256" key="1">
    <source>
        <dbReference type="SAM" id="MobiDB-lite"/>
    </source>
</evidence>
<protein>
    <submittedName>
        <fullName evidence="2">Uncharacterized protein</fullName>
    </submittedName>
</protein>
<dbReference type="EMBL" id="BLXT01001203">
    <property type="protein sequence ID" value="GFN83483.1"/>
    <property type="molecule type" value="Genomic_DNA"/>
</dbReference>
<feature type="compositionally biased region" description="Polar residues" evidence="1">
    <location>
        <begin position="1"/>
        <end position="11"/>
    </location>
</feature>
<accession>A0AAV3YN52</accession>
<dbReference type="AlphaFoldDB" id="A0AAV3YN52"/>
<name>A0AAV3YN52_9GAST</name>
<dbReference type="Proteomes" id="UP000735302">
    <property type="component" value="Unassembled WGS sequence"/>
</dbReference>
<keyword evidence="3" id="KW-1185">Reference proteome</keyword>
<sequence length="102" mass="10620">MGRSLRSSQAGSAGERMGRSLRSSIRPGQWASGWVALFAPPSGRVSGRADGSLSSLLHQAGSAVERMGRSLRSSQAGSAGELINLSLRSLIRLGQRAGQRAS</sequence>
<evidence type="ECO:0000313" key="3">
    <source>
        <dbReference type="Proteomes" id="UP000735302"/>
    </source>
</evidence>